<dbReference type="GO" id="GO:0007018">
    <property type="term" value="P:microtubule-based movement"/>
    <property type="evidence" value="ECO:0007669"/>
    <property type="project" value="InterPro"/>
</dbReference>
<dbReference type="Proteomes" id="UP000784294">
    <property type="component" value="Unassembled WGS sequence"/>
</dbReference>
<dbReference type="InterPro" id="IPR042222">
    <property type="entry name" value="Dynein_2_N"/>
</dbReference>
<reference evidence="2" key="1">
    <citation type="submission" date="2018-11" db="EMBL/GenBank/DDBJ databases">
        <authorList>
            <consortium name="Pathogen Informatics"/>
        </authorList>
    </citation>
    <scope>NUCLEOTIDE SEQUENCE</scope>
</reference>
<dbReference type="Pfam" id="PF08393">
    <property type="entry name" value="DHC_N2"/>
    <property type="match status" value="1"/>
</dbReference>
<dbReference type="GO" id="GO:0045505">
    <property type="term" value="F:dynein intermediate chain binding"/>
    <property type="evidence" value="ECO:0007669"/>
    <property type="project" value="InterPro"/>
</dbReference>
<evidence type="ECO:0000313" key="3">
    <source>
        <dbReference type="Proteomes" id="UP000784294"/>
    </source>
</evidence>
<gene>
    <name evidence="2" type="ORF">PXEA_LOCUS3329</name>
</gene>
<dbReference type="InterPro" id="IPR013602">
    <property type="entry name" value="Dynein_heavy_linker"/>
</dbReference>
<dbReference type="Gene3D" id="3.20.180.20">
    <property type="entry name" value="Dynein heavy chain, N-terminal domain 2"/>
    <property type="match status" value="1"/>
</dbReference>
<dbReference type="EMBL" id="CAAALY010007504">
    <property type="protein sequence ID" value="VEL09889.1"/>
    <property type="molecule type" value="Genomic_DNA"/>
</dbReference>
<organism evidence="2 3">
    <name type="scientific">Protopolystoma xenopodis</name>
    <dbReference type="NCBI Taxonomy" id="117903"/>
    <lineage>
        <taxon>Eukaryota</taxon>
        <taxon>Metazoa</taxon>
        <taxon>Spiralia</taxon>
        <taxon>Lophotrochozoa</taxon>
        <taxon>Platyhelminthes</taxon>
        <taxon>Monogenea</taxon>
        <taxon>Polyopisthocotylea</taxon>
        <taxon>Polystomatidea</taxon>
        <taxon>Polystomatidae</taxon>
        <taxon>Protopolystoma</taxon>
    </lineage>
</organism>
<proteinExistence type="predicted"/>
<protein>
    <recommendedName>
        <fullName evidence="1">Dynein heavy chain linker domain-containing protein</fullName>
    </recommendedName>
</protein>
<dbReference type="PANTHER" id="PTHR45703:SF28">
    <property type="entry name" value="DYNEINS HEAVY CHAIN"/>
    <property type="match status" value="1"/>
</dbReference>
<sequence>MLSTDELRRLCPELWNFAFKRHAPKEHIASISKVGEIAGKEYAIENALNKMATEWEPVKFDVLAYKQTGTCIIKVADEVNQLLDDHIVMTQAMGFSPYKKPFEDRITQWEQKLRITQDVIDEWLHCQCQWLYLEPIFSSEDINRQLPLEGKRYATMDRIWRKVMKSCKENPQVITLCPESRLLNNLRECNKLLEQVQKSLSEYLETKRQAFPRFFFLSDDELLEILSQTKDPTAVQPHLRKCFENICKVRGLVLIYAFLMLSLLV</sequence>
<dbReference type="InterPro" id="IPR026983">
    <property type="entry name" value="DHC"/>
</dbReference>
<keyword evidence="3" id="KW-1185">Reference proteome</keyword>
<dbReference type="OrthoDB" id="6160311at2759"/>
<dbReference type="Gene3D" id="1.20.140.100">
    <property type="entry name" value="Dynein heavy chain, N-terminal domain 2"/>
    <property type="match status" value="1"/>
</dbReference>
<dbReference type="AlphaFoldDB" id="A0A448WEL1"/>
<feature type="domain" description="Dynein heavy chain linker" evidence="1">
    <location>
        <begin position="26"/>
        <end position="249"/>
    </location>
</feature>
<name>A0A448WEL1_9PLAT</name>
<evidence type="ECO:0000259" key="1">
    <source>
        <dbReference type="Pfam" id="PF08393"/>
    </source>
</evidence>
<dbReference type="GO" id="GO:0051959">
    <property type="term" value="F:dynein light intermediate chain binding"/>
    <property type="evidence" value="ECO:0007669"/>
    <property type="project" value="InterPro"/>
</dbReference>
<accession>A0A448WEL1</accession>
<dbReference type="FunFam" id="1.20.140.100:FF:000004">
    <property type="entry name" value="Dynein axonemal heavy chain 6"/>
    <property type="match status" value="1"/>
</dbReference>
<dbReference type="GO" id="GO:0030286">
    <property type="term" value="C:dynein complex"/>
    <property type="evidence" value="ECO:0007669"/>
    <property type="project" value="InterPro"/>
</dbReference>
<comment type="caution">
    <text evidence="2">The sequence shown here is derived from an EMBL/GenBank/DDBJ whole genome shotgun (WGS) entry which is preliminary data.</text>
</comment>
<evidence type="ECO:0000313" key="2">
    <source>
        <dbReference type="EMBL" id="VEL09889.1"/>
    </source>
</evidence>
<dbReference type="InterPro" id="IPR042228">
    <property type="entry name" value="Dynein_linker_3"/>
</dbReference>
<dbReference type="PANTHER" id="PTHR45703">
    <property type="entry name" value="DYNEIN HEAVY CHAIN"/>
    <property type="match status" value="1"/>
</dbReference>